<dbReference type="PANTHER" id="PTHR43130">
    <property type="entry name" value="ARAC-FAMILY TRANSCRIPTIONAL REGULATOR"/>
    <property type="match status" value="1"/>
</dbReference>
<dbReference type="InterPro" id="IPR002818">
    <property type="entry name" value="DJ-1/PfpI"/>
</dbReference>
<dbReference type="Proteomes" id="UP000654370">
    <property type="component" value="Unassembled WGS sequence"/>
</dbReference>
<sequence>MTQETPTTFGYLLYPGFALLDVCGPLEIFNALSALVSIQMSLIALDSLEPVSTCVSPDSIPGFKGSSMEKMLPMNTLEQKITPTHTLDTVPELDVLIIPGGFGGLAASQNPKVLNFIKSTKARHILTVCNGSPVLAATGLLDGHKATTNKWLYETLVASRPQVNWVAKARWVHDGRFWTSSGVSAGMDLASAYVREIYGEKIGELVTDIIEYTPELNPDNDPFCGVYKKYPPEALQDL</sequence>
<name>A0A8H7PKI5_MORIS</name>
<protein>
    <recommendedName>
        <fullName evidence="1">DJ-1/PfpI domain-containing protein</fullName>
    </recommendedName>
</protein>
<dbReference type="PANTHER" id="PTHR43130:SF15">
    <property type="entry name" value="THIJ_PFPI FAMILY PROTEIN (AFU_ORTHOLOGUE AFUA_5G14240)"/>
    <property type="match status" value="1"/>
</dbReference>
<reference evidence="2" key="1">
    <citation type="submission" date="2020-12" db="EMBL/GenBank/DDBJ databases">
        <title>Metabolic potential, ecology and presence of endohyphal bacteria is reflected in genomic diversity of Mucoromycotina.</title>
        <authorList>
            <person name="Muszewska A."/>
            <person name="Okrasinska A."/>
            <person name="Steczkiewicz K."/>
            <person name="Drgas O."/>
            <person name="Orlowska M."/>
            <person name="Perlinska-Lenart U."/>
            <person name="Aleksandrzak-Piekarczyk T."/>
            <person name="Szatraj K."/>
            <person name="Zielenkiewicz U."/>
            <person name="Pilsyk S."/>
            <person name="Malc E."/>
            <person name="Mieczkowski P."/>
            <person name="Kruszewska J.S."/>
            <person name="Biernat P."/>
            <person name="Pawlowska J."/>
        </authorList>
    </citation>
    <scope>NUCLEOTIDE SEQUENCE</scope>
    <source>
        <strain evidence="2">WA0000067209</strain>
    </source>
</reference>
<evidence type="ECO:0000313" key="2">
    <source>
        <dbReference type="EMBL" id="KAG2175727.1"/>
    </source>
</evidence>
<organism evidence="2 3">
    <name type="scientific">Mortierella isabellina</name>
    <name type="common">Filamentous fungus</name>
    <name type="synonym">Umbelopsis isabellina</name>
    <dbReference type="NCBI Taxonomy" id="91625"/>
    <lineage>
        <taxon>Eukaryota</taxon>
        <taxon>Fungi</taxon>
        <taxon>Fungi incertae sedis</taxon>
        <taxon>Mucoromycota</taxon>
        <taxon>Mucoromycotina</taxon>
        <taxon>Umbelopsidomycetes</taxon>
        <taxon>Umbelopsidales</taxon>
        <taxon>Umbelopsidaceae</taxon>
        <taxon>Umbelopsis</taxon>
    </lineage>
</organism>
<proteinExistence type="predicted"/>
<dbReference type="EMBL" id="JAEPQZ010000011">
    <property type="protein sequence ID" value="KAG2175727.1"/>
    <property type="molecule type" value="Genomic_DNA"/>
</dbReference>
<dbReference type="InterPro" id="IPR052158">
    <property type="entry name" value="INH-QAR"/>
</dbReference>
<dbReference type="SUPFAM" id="SSF52317">
    <property type="entry name" value="Class I glutamine amidotransferase-like"/>
    <property type="match status" value="1"/>
</dbReference>
<accession>A0A8H7PKI5</accession>
<dbReference type="Gene3D" id="3.40.50.880">
    <property type="match status" value="1"/>
</dbReference>
<dbReference type="Pfam" id="PF01965">
    <property type="entry name" value="DJ-1_PfpI"/>
    <property type="match status" value="1"/>
</dbReference>
<keyword evidence="3" id="KW-1185">Reference proteome</keyword>
<dbReference type="InterPro" id="IPR029062">
    <property type="entry name" value="Class_I_gatase-like"/>
</dbReference>
<evidence type="ECO:0000259" key="1">
    <source>
        <dbReference type="Pfam" id="PF01965"/>
    </source>
</evidence>
<feature type="domain" description="DJ-1/PfpI" evidence="1">
    <location>
        <begin position="78"/>
        <end position="195"/>
    </location>
</feature>
<dbReference type="CDD" id="cd03139">
    <property type="entry name" value="GATase1_PfpI_2"/>
    <property type="match status" value="1"/>
</dbReference>
<gene>
    <name evidence="2" type="ORF">INT43_001374</name>
</gene>
<dbReference type="AlphaFoldDB" id="A0A8H7PKI5"/>
<evidence type="ECO:0000313" key="3">
    <source>
        <dbReference type="Proteomes" id="UP000654370"/>
    </source>
</evidence>
<comment type="caution">
    <text evidence="2">The sequence shown here is derived from an EMBL/GenBank/DDBJ whole genome shotgun (WGS) entry which is preliminary data.</text>
</comment>
<dbReference type="OrthoDB" id="543156at2759"/>